<evidence type="ECO:0000313" key="3">
    <source>
        <dbReference type="Proteomes" id="UP000054359"/>
    </source>
</evidence>
<feature type="non-terminal residue" evidence="2">
    <location>
        <position position="101"/>
    </location>
</feature>
<dbReference type="Proteomes" id="UP000054359">
    <property type="component" value="Unassembled WGS sequence"/>
</dbReference>
<dbReference type="GO" id="GO:0051087">
    <property type="term" value="F:protein-folding chaperone binding"/>
    <property type="evidence" value="ECO:0007669"/>
    <property type="project" value="InterPro"/>
</dbReference>
<evidence type="ECO:0000313" key="2">
    <source>
        <dbReference type="EMBL" id="KFM65364.1"/>
    </source>
</evidence>
<gene>
    <name evidence="2" type="ORF">X975_17561</name>
</gene>
<name>A0A087TJS5_STEMI</name>
<dbReference type="PANTHER" id="PTHR12334">
    <property type="entry name" value="BAG FAMILY MOLECULAR CHAPERONE REGULATOR 2"/>
    <property type="match status" value="1"/>
</dbReference>
<dbReference type="EMBL" id="KK115530">
    <property type="protein sequence ID" value="KFM65364.1"/>
    <property type="molecule type" value="Genomic_DNA"/>
</dbReference>
<dbReference type="STRING" id="407821.A0A087TJS5"/>
<dbReference type="OrthoDB" id="6284251at2759"/>
<reference evidence="2 3" key="1">
    <citation type="submission" date="2013-11" db="EMBL/GenBank/DDBJ databases">
        <title>Genome sequencing of Stegodyphus mimosarum.</title>
        <authorList>
            <person name="Bechsgaard J."/>
        </authorList>
    </citation>
    <scope>NUCLEOTIDE SEQUENCE [LARGE SCALE GENOMIC DNA]</scope>
</reference>
<dbReference type="GO" id="GO:0050821">
    <property type="term" value="P:protein stabilization"/>
    <property type="evidence" value="ECO:0007669"/>
    <property type="project" value="TreeGrafter"/>
</dbReference>
<dbReference type="GO" id="GO:0000774">
    <property type="term" value="F:adenyl-nucleotide exchange factor activity"/>
    <property type="evidence" value="ECO:0007669"/>
    <property type="project" value="InterPro"/>
</dbReference>
<proteinExistence type="predicted"/>
<sequence length="101" mass="11647">MSGYERSSSNSSDKLFHRSESVPHVMQRLIEMLDHIEERVELLREHASAMENEREALLSVLSAIKSNKDLQYVTEGEREEIEITALRLMNRTQTVEVSVTT</sequence>
<feature type="coiled-coil region" evidence="1">
    <location>
        <begin position="26"/>
        <end position="53"/>
    </location>
</feature>
<accession>A0A087TJS5</accession>
<evidence type="ECO:0000256" key="1">
    <source>
        <dbReference type="SAM" id="Coils"/>
    </source>
</evidence>
<dbReference type="PANTHER" id="PTHR12334:SF6">
    <property type="entry name" value="BAG FAMILY MOLECULAR CHAPERONE REGULATOR 2"/>
    <property type="match status" value="1"/>
</dbReference>
<protein>
    <submittedName>
        <fullName evidence="2">Uncharacterized protein</fullName>
    </submittedName>
</protein>
<dbReference type="AlphaFoldDB" id="A0A087TJS5"/>
<dbReference type="InterPro" id="IPR037689">
    <property type="entry name" value="BAG2"/>
</dbReference>
<organism evidence="2 3">
    <name type="scientific">Stegodyphus mimosarum</name>
    <name type="common">African social velvet spider</name>
    <dbReference type="NCBI Taxonomy" id="407821"/>
    <lineage>
        <taxon>Eukaryota</taxon>
        <taxon>Metazoa</taxon>
        <taxon>Ecdysozoa</taxon>
        <taxon>Arthropoda</taxon>
        <taxon>Chelicerata</taxon>
        <taxon>Arachnida</taxon>
        <taxon>Araneae</taxon>
        <taxon>Araneomorphae</taxon>
        <taxon>Entelegynae</taxon>
        <taxon>Eresoidea</taxon>
        <taxon>Eresidae</taxon>
        <taxon>Stegodyphus</taxon>
    </lineage>
</organism>
<dbReference type="OMA" id="MANCLMG"/>
<keyword evidence="3" id="KW-1185">Reference proteome</keyword>
<keyword evidence="1" id="KW-0175">Coiled coil</keyword>